<protein>
    <submittedName>
        <fullName evidence="1">112_t:CDS:1</fullName>
    </submittedName>
</protein>
<evidence type="ECO:0000313" key="1">
    <source>
        <dbReference type="EMBL" id="CAG8710507.1"/>
    </source>
</evidence>
<evidence type="ECO:0000313" key="2">
    <source>
        <dbReference type="Proteomes" id="UP000789920"/>
    </source>
</evidence>
<proteinExistence type="predicted"/>
<name>A0ACA9PIP5_9GLOM</name>
<comment type="caution">
    <text evidence="1">The sequence shown here is derived from an EMBL/GenBank/DDBJ whole genome shotgun (WGS) entry which is preliminary data.</text>
</comment>
<feature type="non-terminal residue" evidence="1">
    <location>
        <position position="114"/>
    </location>
</feature>
<dbReference type="EMBL" id="CAJVQC010020854">
    <property type="protein sequence ID" value="CAG8710507.1"/>
    <property type="molecule type" value="Genomic_DNA"/>
</dbReference>
<keyword evidence="2" id="KW-1185">Reference proteome</keyword>
<sequence>ERREEIEKTPVDTEIKTDMPTSLITAKMTDEDIREVIQKMLSEIDSKLSDGLCVKRDDLLKLKYCDAIIKETGRLMAVAVITLRYITSEREVAGYKWPAVTHFILSYSGRLLVS</sequence>
<dbReference type="Proteomes" id="UP000789920">
    <property type="component" value="Unassembled WGS sequence"/>
</dbReference>
<accession>A0ACA9PIP5</accession>
<reference evidence="1" key="1">
    <citation type="submission" date="2021-06" db="EMBL/GenBank/DDBJ databases">
        <authorList>
            <person name="Kallberg Y."/>
            <person name="Tangrot J."/>
            <person name="Rosling A."/>
        </authorList>
    </citation>
    <scope>NUCLEOTIDE SEQUENCE</scope>
    <source>
        <strain evidence="1">MA461A</strain>
    </source>
</reference>
<feature type="non-terminal residue" evidence="1">
    <location>
        <position position="1"/>
    </location>
</feature>
<organism evidence="1 2">
    <name type="scientific">Racocetra persica</name>
    <dbReference type="NCBI Taxonomy" id="160502"/>
    <lineage>
        <taxon>Eukaryota</taxon>
        <taxon>Fungi</taxon>
        <taxon>Fungi incertae sedis</taxon>
        <taxon>Mucoromycota</taxon>
        <taxon>Glomeromycotina</taxon>
        <taxon>Glomeromycetes</taxon>
        <taxon>Diversisporales</taxon>
        <taxon>Gigasporaceae</taxon>
        <taxon>Racocetra</taxon>
    </lineage>
</organism>
<gene>
    <name evidence="1" type="ORF">RPERSI_LOCUS10504</name>
</gene>